<accession>A0A7S3DLL3</accession>
<feature type="compositionally biased region" description="Basic and acidic residues" evidence="1">
    <location>
        <begin position="343"/>
        <end position="370"/>
    </location>
</feature>
<evidence type="ECO:0000256" key="1">
    <source>
        <dbReference type="SAM" id="MobiDB-lite"/>
    </source>
</evidence>
<feature type="compositionally biased region" description="Polar residues" evidence="1">
    <location>
        <begin position="332"/>
        <end position="342"/>
    </location>
</feature>
<dbReference type="Gene3D" id="1.20.920.60">
    <property type="match status" value="1"/>
</dbReference>
<organism evidence="2">
    <name type="scientific">Palpitomonas bilix</name>
    <dbReference type="NCBI Taxonomy" id="652834"/>
    <lineage>
        <taxon>Eukaryota</taxon>
        <taxon>Eukaryota incertae sedis</taxon>
    </lineage>
</organism>
<protein>
    <submittedName>
        <fullName evidence="2">Uncharacterized protein</fullName>
    </submittedName>
</protein>
<feature type="compositionally biased region" description="Basic and acidic residues" evidence="1">
    <location>
        <begin position="450"/>
        <end position="472"/>
    </location>
</feature>
<feature type="region of interest" description="Disordered" evidence="1">
    <location>
        <begin position="140"/>
        <end position="190"/>
    </location>
</feature>
<reference evidence="2" key="1">
    <citation type="submission" date="2021-01" db="EMBL/GenBank/DDBJ databases">
        <authorList>
            <person name="Corre E."/>
            <person name="Pelletier E."/>
            <person name="Niang G."/>
            <person name="Scheremetjew M."/>
            <person name="Finn R."/>
            <person name="Kale V."/>
            <person name="Holt S."/>
            <person name="Cochrane G."/>
            <person name="Meng A."/>
            <person name="Brown T."/>
            <person name="Cohen L."/>
        </authorList>
    </citation>
    <scope>NUCLEOTIDE SEQUENCE</scope>
    <source>
        <strain evidence="2">NIES-2562</strain>
    </source>
</reference>
<feature type="compositionally biased region" description="Low complexity" evidence="1">
    <location>
        <begin position="308"/>
        <end position="330"/>
    </location>
</feature>
<feature type="compositionally biased region" description="Low complexity" evidence="1">
    <location>
        <begin position="140"/>
        <end position="166"/>
    </location>
</feature>
<proteinExistence type="predicted"/>
<dbReference type="EMBL" id="HBIB01036973">
    <property type="protein sequence ID" value="CAE0261803.1"/>
    <property type="molecule type" value="Transcribed_RNA"/>
</dbReference>
<feature type="region of interest" description="Disordered" evidence="1">
    <location>
        <begin position="298"/>
        <end position="373"/>
    </location>
</feature>
<dbReference type="AlphaFoldDB" id="A0A7S3DLL3"/>
<feature type="compositionally biased region" description="Low complexity" evidence="1">
    <location>
        <begin position="423"/>
        <end position="434"/>
    </location>
</feature>
<sequence length="685" mass="75605">MYYRERGVQMYPYTGTDIFSITISTHTHTHTHSSKLVSHLSFVSCLFVYPLLVDPSGGYRPYSTDRFDVPTKHSAPSPYDDASPSYYPYSSHIRDTLRYSSTTLEGSDPDMPIRETYGGVQLPYGSVERRVHFDESALSSSVSAPYSRSPHLSHSSSDLYSDPAVGRRGREGGRVAAVEQSGLNQGGKTASSLWERRVGRNFDGFIENGKLAAHLYHSNKVVNAPPDERVQTAQSPRYDRLHPPHLPVVAIPPKSELEALQTLVVECSLALRMTHSNELPAHLIDRLHGAAAYVHAHSSEDDARTRGSSAPTSGVSGLSSSSLSNTTATSRGGDSSQYPSQRGQDERSGRGQKAERSREGGGGGRGEERYSGGNRLVQEGYIATAPAAAPMSLGKLESPGDPWEGQAITAPDVHHISNAYAYSSRSYPTSPSTAGRKREDEEGSSEEVEREGASTRDEGRYEQKEMRQRSGSDESEEGQPMVRREGTKERGEDERSDRLDHTEEDLPLASALSRMRLIGERSFKSLFTLVKKRTDDPFETMPTPLRLLFEALCIVSGTVASFGTPTRGEFVSGIRTAEKDQSLFDRLTRDDVKYLSEQTVDRLRMYVGHSQFLPSCMRDHSIVADALCGWIRSLIGHYDIKRVEELEAKYQASSKEASTNISSTLARLDNLLSLQKEYEGGRGDE</sequence>
<feature type="region of interest" description="Disordered" evidence="1">
    <location>
        <begin position="423"/>
        <end position="504"/>
    </location>
</feature>
<feature type="compositionally biased region" description="Polar residues" evidence="1">
    <location>
        <begin position="181"/>
        <end position="190"/>
    </location>
</feature>
<gene>
    <name evidence="2" type="ORF">PBIL07802_LOCUS24096</name>
</gene>
<feature type="compositionally biased region" description="Basic and acidic residues" evidence="1">
    <location>
        <begin position="482"/>
        <end position="501"/>
    </location>
</feature>
<name>A0A7S3DLL3_9EUKA</name>
<evidence type="ECO:0000313" key="2">
    <source>
        <dbReference type="EMBL" id="CAE0261803.1"/>
    </source>
</evidence>